<accession>A0ABV8ZHT7</accession>
<name>A0ABV8ZHT7_9FLAO</name>
<protein>
    <submittedName>
        <fullName evidence="1">STAS/SEC14 domain-containing protein</fullName>
    </submittedName>
</protein>
<dbReference type="SUPFAM" id="SSF52091">
    <property type="entry name" value="SpoIIaa-like"/>
    <property type="match status" value="1"/>
</dbReference>
<dbReference type="EMBL" id="JBHSFY010000010">
    <property type="protein sequence ID" value="MFC4478680.1"/>
    <property type="molecule type" value="Genomic_DNA"/>
</dbReference>
<gene>
    <name evidence="1" type="ORF">ACFO3N_16515</name>
</gene>
<dbReference type="Gene3D" id="3.40.50.10600">
    <property type="entry name" value="SpoIIaa-like domains"/>
    <property type="match status" value="1"/>
</dbReference>
<reference evidence="2" key="1">
    <citation type="journal article" date="2019" name="Int. J. Syst. Evol. Microbiol.">
        <title>The Global Catalogue of Microorganisms (GCM) 10K type strain sequencing project: providing services to taxonomists for standard genome sequencing and annotation.</title>
        <authorList>
            <consortium name="The Broad Institute Genomics Platform"/>
            <consortium name="The Broad Institute Genome Sequencing Center for Infectious Disease"/>
            <person name="Wu L."/>
            <person name="Ma J."/>
        </authorList>
    </citation>
    <scope>NUCLEOTIDE SEQUENCE [LARGE SCALE GENOMIC DNA]</scope>
    <source>
        <strain evidence="2">NBRC 103627</strain>
    </source>
</reference>
<dbReference type="InterPro" id="IPR036513">
    <property type="entry name" value="STAS_dom_sf"/>
</dbReference>
<keyword evidence="2" id="KW-1185">Reference proteome</keyword>
<dbReference type="InterPro" id="IPR038396">
    <property type="entry name" value="SpoIIAA-like_sf"/>
</dbReference>
<organism evidence="1 2">
    <name type="scientific">Flavobacterium chungangensis</name>
    <dbReference type="NCBI Taxonomy" id="2708132"/>
    <lineage>
        <taxon>Bacteria</taxon>
        <taxon>Pseudomonadati</taxon>
        <taxon>Bacteroidota</taxon>
        <taxon>Flavobacteriia</taxon>
        <taxon>Flavobacteriales</taxon>
        <taxon>Flavobacteriaceae</taxon>
        <taxon>Flavobacterium</taxon>
    </lineage>
</organism>
<dbReference type="Pfam" id="PF11964">
    <property type="entry name" value="SpoIIAA-like"/>
    <property type="match status" value="1"/>
</dbReference>
<evidence type="ECO:0000313" key="1">
    <source>
        <dbReference type="EMBL" id="MFC4478680.1"/>
    </source>
</evidence>
<dbReference type="RefSeq" id="WP_379799497.1">
    <property type="nucleotide sequence ID" value="NZ_JBHSFY010000010.1"/>
</dbReference>
<sequence>MIQPIPTSGNAAAFRARGPMTAEDYFNVLVPAVTSLAERINEINFLLVMDTEIKSFASAHWMEDAILGLKNLGRWNRAALVTDSDTAISFTNALTDLVPGQFKGFKKEAFEEAMLWVQTGESR</sequence>
<dbReference type="Proteomes" id="UP001596003">
    <property type="component" value="Unassembled WGS sequence"/>
</dbReference>
<evidence type="ECO:0000313" key="2">
    <source>
        <dbReference type="Proteomes" id="UP001596003"/>
    </source>
</evidence>
<proteinExistence type="predicted"/>
<comment type="caution">
    <text evidence="1">The sequence shown here is derived from an EMBL/GenBank/DDBJ whole genome shotgun (WGS) entry which is preliminary data.</text>
</comment>
<dbReference type="InterPro" id="IPR021866">
    <property type="entry name" value="SpoIIAA-like"/>
</dbReference>